<keyword evidence="6 12" id="KW-0812">Transmembrane</keyword>
<feature type="domain" description="NapC/NirT cytochrome c N-terminal" evidence="13">
    <location>
        <begin position="99"/>
        <end position="186"/>
    </location>
</feature>
<comment type="similarity">
    <text evidence="2">Belongs to the NapC/NirT/NrfH family.</text>
</comment>
<accession>A0A953JCN0</accession>
<evidence type="ECO:0000256" key="4">
    <source>
        <dbReference type="ARBA" id="ARBA00022475"/>
    </source>
</evidence>
<dbReference type="SUPFAM" id="SSF48695">
    <property type="entry name" value="Multiheme cytochromes"/>
    <property type="match status" value="1"/>
</dbReference>
<evidence type="ECO:0000256" key="9">
    <source>
        <dbReference type="ARBA" id="ARBA00022989"/>
    </source>
</evidence>
<evidence type="ECO:0000256" key="3">
    <source>
        <dbReference type="ARBA" id="ARBA00022448"/>
    </source>
</evidence>
<dbReference type="Gene3D" id="1.10.3820.10">
    <property type="entry name" value="Di-heme elbow motif domain"/>
    <property type="match status" value="1"/>
</dbReference>
<evidence type="ECO:0000313" key="15">
    <source>
        <dbReference type="Proteomes" id="UP000705867"/>
    </source>
</evidence>
<dbReference type="EMBL" id="JAIOIV010000105">
    <property type="protein sequence ID" value="MBZ0157124.1"/>
    <property type="molecule type" value="Genomic_DNA"/>
</dbReference>
<proteinExistence type="inferred from homology"/>
<dbReference type="GO" id="GO:0046872">
    <property type="term" value="F:metal ion binding"/>
    <property type="evidence" value="ECO:0007669"/>
    <property type="project" value="UniProtKB-KW"/>
</dbReference>
<keyword evidence="10" id="KW-0408">Iron</keyword>
<evidence type="ECO:0000256" key="6">
    <source>
        <dbReference type="ARBA" id="ARBA00022692"/>
    </source>
</evidence>
<dbReference type="GO" id="GO:0009055">
    <property type="term" value="F:electron transfer activity"/>
    <property type="evidence" value="ECO:0007669"/>
    <property type="project" value="TreeGrafter"/>
</dbReference>
<dbReference type="PANTHER" id="PTHR30333">
    <property type="entry name" value="CYTOCHROME C-TYPE PROTEIN"/>
    <property type="match status" value="1"/>
</dbReference>
<dbReference type="InterPro" id="IPR005126">
    <property type="entry name" value="NapC/NirT_cyt_c_N"/>
</dbReference>
<evidence type="ECO:0000256" key="7">
    <source>
        <dbReference type="ARBA" id="ARBA00022723"/>
    </source>
</evidence>
<feature type="transmembrane region" description="Helical" evidence="12">
    <location>
        <begin position="102"/>
        <end position="123"/>
    </location>
</feature>
<comment type="caution">
    <text evidence="14">The sequence shown here is derived from an EMBL/GenBank/DDBJ whole genome shotgun (WGS) entry which is preliminary data.</text>
</comment>
<evidence type="ECO:0000256" key="10">
    <source>
        <dbReference type="ARBA" id="ARBA00023004"/>
    </source>
</evidence>
<dbReference type="PANTHER" id="PTHR30333:SF1">
    <property type="entry name" value="CYTOCHROME C-TYPE PROTEIN NAPC"/>
    <property type="match status" value="1"/>
</dbReference>
<evidence type="ECO:0000256" key="1">
    <source>
        <dbReference type="ARBA" id="ARBA00004236"/>
    </source>
</evidence>
<dbReference type="Pfam" id="PF03264">
    <property type="entry name" value="Cytochrom_NNT"/>
    <property type="match status" value="1"/>
</dbReference>
<keyword evidence="8" id="KW-0249">Electron transport</keyword>
<protein>
    <submittedName>
        <fullName evidence="14">NapC/NirT family cytochrome c</fullName>
    </submittedName>
</protein>
<reference evidence="14" key="1">
    <citation type="journal article" date="2021" name="bioRxiv">
        <title>Unraveling nitrogen, sulfur and carbon metabolic pathways and microbial community transcriptional responses to substrate deprivation and toxicity stresses in a bioreactor mimicking anoxic brackish coastal sediment conditions.</title>
        <authorList>
            <person name="Martins P.D."/>
            <person name="Echeveste M.J."/>
            <person name="Arshad A."/>
            <person name="Kurth J."/>
            <person name="Ouboter H."/>
            <person name="Jetten M.S.M."/>
            <person name="Welte C.U."/>
        </authorList>
    </citation>
    <scope>NUCLEOTIDE SEQUENCE</scope>
    <source>
        <strain evidence="14">MAG_39</strain>
    </source>
</reference>
<dbReference type="InterPro" id="IPR038266">
    <property type="entry name" value="NapC/NirT_cytc_sf"/>
</dbReference>
<dbReference type="InterPro" id="IPR051174">
    <property type="entry name" value="Cytochrome_c-type_ET"/>
</dbReference>
<keyword evidence="3" id="KW-0813">Transport</keyword>
<evidence type="ECO:0000256" key="2">
    <source>
        <dbReference type="ARBA" id="ARBA00007395"/>
    </source>
</evidence>
<dbReference type="GO" id="GO:0005886">
    <property type="term" value="C:plasma membrane"/>
    <property type="evidence" value="ECO:0007669"/>
    <property type="project" value="UniProtKB-SubCell"/>
</dbReference>
<evidence type="ECO:0000259" key="13">
    <source>
        <dbReference type="Pfam" id="PF03264"/>
    </source>
</evidence>
<feature type="transmembrane region" description="Helical" evidence="12">
    <location>
        <begin position="48"/>
        <end position="71"/>
    </location>
</feature>
<evidence type="ECO:0000256" key="8">
    <source>
        <dbReference type="ARBA" id="ARBA00022982"/>
    </source>
</evidence>
<sequence length="501" mass="56541">MEKKRLPRLAYNWISTAGAVTALVSAFAIVFLLWVNFLHPITNPYLGILLYMVLPLFLVLGLLIIPLGMYLKWRVWQRTGEMPYLKWPSVDLNNPHHRNATLVFILGTLAFVLLSSIGVYQAYHFTDSVVFCGTTCHKVMKPEYTAYQNSPHARVKCVECHIGPGAGWYARSKLSGLYQVYAVLAGVYPRPIPTPIEDLRPARETCEECHWPRHFFGAKQHLFTHYMYDPANTYWPINMLIKVGGGTPGARRATGIHWHTNTDILIEYIARDGQRQDIPWVRVTDRTTGKSTVYQDASNPPSRELLSAKPRVMDCMDCHNRPSHTYHSPDYAVDIAIASGQIRPDLPGIKKAAVAAMAREYPSDAEAMQGIAQALAAFYRDGYPDLYSQRRQALNEAIHAVQEAYRKNIFPEMKARWSVYPNNIGHFLFRGCMRCHDGAHRNESGAAVSNDCRSCHLILSQGTGSPEPLDLKTGQEFRHPVDIGDAWKDGACYNCHRGVQP</sequence>
<comment type="subcellular location">
    <subcellularLocation>
        <location evidence="1">Cell membrane</location>
    </subcellularLocation>
</comment>
<keyword evidence="11 12" id="KW-0472">Membrane</keyword>
<keyword evidence="7" id="KW-0479">Metal-binding</keyword>
<dbReference type="InterPro" id="IPR036280">
    <property type="entry name" value="Multihaem_cyt_sf"/>
</dbReference>
<evidence type="ECO:0000256" key="12">
    <source>
        <dbReference type="SAM" id="Phobius"/>
    </source>
</evidence>
<evidence type="ECO:0000256" key="11">
    <source>
        <dbReference type="ARBA" id="ARBA00023136"/>
    </source>
</evidence>
<dbReference type="Proteomes" id="UP000705867">
    <property type="component" value="Unassembled WGS sequence"/>
</dbReference>
<name>A0A953JCN0_9BACT</name>
<reference evidence="14" key="2">
    <citation type="submission" date="2021-08" db="EMBL/GenBank/DDBJ databases">
        <authorList>
            <person name="Dalcin Martins P."/>
        </authorList>
    </citation>
    <scope>NUCLEOTIDE SEQUENCE</scope>
    <source>
        <strain evidence="14">MAG_39</strain>
    </source>
</reference>
<gene>
    <name evidence="14" type="ORF">K8I29_13040</name>
</gene>
<keyword evidence="5" id="KW-0349">Heme</keyword>
<evidence type="ECO:0000256" key="5">
    <source>
        <dbReference type="ARBA" id="ARBA00022617"/>
    </source>
</evidence>
<feature type="transmembrane region" description="Helical" evidence="12">
    <location>
        <begin position="12"/>
        <end position="36"/>
    </location>
</feature>
<keyword evidence="9 12" id="KW-1133">Transmembrane helix</keyword>
<evidence type="ECO:0000313" key="14">
    <source>
        <dbReference type="EMBL" id="MBZ0157124.1"/>
    </source>
</evidence>
<dbReference type="GO" id="GO:0009061">
    <property type="term" value="P:anaerobic respiration"/>
    <property type="evidence" value="ECO:0007669"/>
    <property type="project" value="TreeGrafter"/>
</dbReference>
<dbReference type="AlphaFoldDB" id="A0A953JCN0"/>
<organism evidence="14 15">
    <name type="scientific">Candidatus Nitrobium versatile</name>
    <dbReference type="NCBI Taxonomy" id="2884831"/>
    <lineage>
        <taxon>Bacteria</taxon>
        <taxon>Pseudomonadati</taxon>
        <taxon>Nitrospirota</taxon>
        <taxon>Nitrospiria</taxon>
        <taxon>Nitrospirales</taxon>
        <taxon>Nitrospiraceae</taxon>
        <taxon>Candidatus Nitrobium</taxon>
    </lineage>
</organism>
<keyword evidence="4" id="KW-1003">Cell membrane</keyword>